<dbReference type="EMBL" id="QKYT01000244">
    <property type="protein sequence ID" value="RIA88836.1"/>
    <property type="molecule type" value="Genomic_DNA"/>
</dbReference>
<reference evidence="1 2" key="1">
    <citation type="submission" date="2018-06" db="EMBL/GenBank/DDBJ databases">
        <title>Comparative genomics reveals the genomic features of Rhizophagus irregularis, R. cerebriforme, R. diaphanum and Gigaspora rosea, and their symbiotic lifestyle signature.</title>
        <authorList>
            <person name="Morin E."/>
            <person name="San Clemente H."/>
            <person name="Chen E.C.H."/>
            <person name="De La Providencia I."/>
            <person name="Hainaut M."/>
            <person name="Kuo A."/>
            <person name="Kohler A."/>
            <person name="Murat C."/>
            <person name="Tang N."/>
            <person name="Roy S."/>
            <person name="Loubradou J."/>
            <person name="Henrissat B."/>
            <person name="Grigoriev I.V."/>
            <person name="Corradi N."/>
            <person name="Roux C."/>
            <person name="Martin F.M."/>
        </authorList>
    </citation>
    <scope>NUCLEOTIDE SEQUENCE [LARGE SCALE GENOMIC DNA]</scope>
    <source>
        <strain evidence="1 2">DAOM 227022</strain>
    </source>
</reference>
<protein>
    <recommendedName>
        <fullName evidence="3">F-box domain-containing protein</fullName>
    </recommendedName>
</protein>
<dbReference type="Gene3D" id="3.80.10.10">
    <property type="entry name" value="Ribonuclease Inhibitor"/>
    <property type="match status" value="1"/>
</dbReference>
<gene>
    <name evidence="1" type="ORF">C1645_851960</name>
</gene>
<comment type="caution">
    <text evidence="1">The sequence shown here is derived from an EMBL/GenBank/DDBJ whole genome shotgun (WGS) entry which is preliminary data.</text>
</comment>
<dbReference type="SUPFAM" id="SSF52058">
    <property type="entry name" value="L domain-like"/>
    <property type="match status" value="1"/>
</dbReference>
<sequence>MTIHILIDDIVTIVGECLFWNDTIHPALFVCRKWFYIFTPILYRYISIDECPLRVLQSLTDSLTSQKAFISYGPLVQLIQLQCSEITYQLLKKIIIACPNLKDLELNCEFGIDILEIFECIKNTNLCSLGLMNNPLITYFADFPCYNLERLNLMGQSCIDEDSIKLLFENCPNLCYIDLTGCMISSQTFSYILQCLSKLKGIYVERTDFSDNNLNELIQNCKDTIHCLNIFQSRVTDRGILNLYPISHKLEKLFIGEHMTNFGNYNKSLHWTPILNILSNCSRLTELQIRFTSFSTYENERNNIEIPTENFLPCLLKLGISGHHNDEHIISLILCNAPMLEFLELSNFETEKEWESVLKITKQFKRVVDIILDHNLYLKRIFLFTCDWVTNDVIKALCFQHSKICEIYVNKCYQITGRCIPYILETKKRWALYMNDLSEAKWAYKTYSKKHQLYLLNQNHIISTEPYLPDGNIYETIPNNAQKILRGLNRVDESHMAKITIPWKIDPYTLD</sequence>
<evidence type="ECO:0000313" key="2">
    <source>
        <dbReference type="Proteomes" id="UP000265703"/>
    </source>
</evidence>
<evidence type="ECO:0000313" key="1">
    <source>
        <dbReference type="EMBL" id="RIA88836.1"/>
    </source>
</evidence>
<dbReference type="GO" id="GO:0019005">
    <property type="term" value="C:SCF ubiquitin ligase complex"/>
    <property type="evidence" value="ECO:0007669"/>
    <property type="project" value="TreeGrafter"/>
</dbReference>
<accession>A0A397SW30</accession>
<dbReference type="GO" id="GO:0031146">
    <property type="term" value="P:SCF-dependent proteasomal ubiquitin-dependent protein catabolic process"/>
    <property type="evidence" value="ECO:0007669"/>
    <property type="project" value="TreeGrafter"/>
</dbReference>
<dbReference type="Proteomes" id="UP000265703">
    <property type="component" value="Unassembled WGS sequence"/>
</dbReference>
<organism evidence="1 2">
    <name type="scientific">Glomus cerebriforme</name>
    <dbReference type="NCBI Taxonomy" id="658196"/>
    <lineage>
        <taxon>Eukaryota</taxon>
        <taxon>Fungi</taxon>
        <taxon>Fungi incertae sedis</taxon>
        <taxon>Mucoromycota</taxon>
        <taxon>Glomeromycotina</taxon>
        <taxon>Glomeromycetes</taxon>
        <taxon>Glomerales</taxon>
        <taxon>Glomeraceae</taxon>
        <taxon>Glomus</taxon>
    </lineage>
</organism>
<dbReference type="PANTHER" id="PTHR13318">
    <property type="entry name" value="PARTNER OF PAIRED, ISOFORM B-RELATED"/>
    <property type="match status" value="1"/>
</dbReference>
<dbReference type="AlphaFoldDB" id="A0A397SW30"/>
<dbReference type="InterPro" id="IPR032675">
    <property type="entry name" value="LRR_dom_sf"/>
</dbReference>
<keyword evidence="2" id="KW-1185">Reference proteome</keyword>
<evidence type="ECO:0008006" key="3">
    <source>
        <dbReference type="Google" id="ProtNLM"/>
    </source>
</evidence>
<name>A0A397SW30_9GLOM</name>
<dbReference type="OrthoDB" id="550575at2759"/>
<proteinExistence type="predicted"/>